<evidence type="ECO:0000259" key="4">
    <source>
        <dbReference type="SMART" id="SM00895"/>
    </source>
</evidence>
<accession>A0A1J5PYM4</accession>
<dbReference type="AlphaFoldDB" id="A0A1J5PYM4"/>
<organism evidence="5">
    <name type="scientific">mine drainage metagenome</name>
    <dbReference type="NCBI Taxonomy" id="410659"/>
    <lineage>
        <taxon>unclassified sequences</taxon>
        <taxon>metagenomes</taxon>
        <taxon>ecological metagenomes</taxon>
    </lineage>
</organism>
<dbReference type="Gene3D" id="1.20.120.530">
    <property type="entry name" value="GntR ligand-binding domain-like"/>
    <property type="match status" value="1"/>
</dbReference>
<protein>
    <submittedName>
        <fullName evidence="5">FCD domain protein</fullName>
    </submittedName>
</protein>
<name>A0A1J5PYM4_9ZZZZ</name>
<gene>
    <name evidence="5" type="ORF">GALL_417310</name>
</gene>
<reference evidence="5" key="1">
    <citation type="submission" date="2016-10" db="EMBL/GenBank/DDBJ databases">
        <title>Sequence of Gallionella enrichment culture.</title>
        <authorList>
            <person name="Poehlein A."/>
            <person name="Muehling M."/>
            <person name="Daniel R."/>
        </authorList>
    </citation>
    <scope>NUCLEOTIDE SEQUENCE</scope>
</reference>
<proteinExistence type="predicted"/>
<dbReference type="SUPFAM" id="SSF48008">
    <property type="entry name" value="GntR ligand-binding domain-like"/>
    <property type="match status" value="1"/>
</dbReference>
<keyword evidence="1" id="KW-0805">Transcription regulation</keyword>
<feature type="domain" description="GntR C-terminal" evidence="4">
    <location>
        <begin position="9"/>
        <end position="128"/>
    </location>
</feature>
<evidence type="ECO:0000256" key="3">
    <source>
        <dbReference type="ARBA" id="ARBA00023163"/>
    </source>
</evidence>
<comment type="caution">
    <text evidence="5">The sequence shown here is derived from an EMBL/GenBank/DDBJ whole genome shotgun (WGS) entry which is preliminary data.</text>
</comment>
<keyword evidence="3" id="KW-0804">Transcription</keyword>
<dbReference type="GO" id="GO:0003677">
    <property type="term" value="F:DNA binding"/>
    <property type="evidence" value="ECO:0007669"/>
    <property type="project" value="UniProtKB-KW"/>
</dbReference>
<evidence type="ECO:0000256" key="1">
    <source>
        <dbReference type="ARBA" id="ARBA00023015"/>
    </source>
</evidence>
<keyword evidence="2" id="KW-0238">DNA-binding</keyword>
<dbReference type="InterPro" id="IPR011711">
    <property type="entry name" value="GntR_C"/>
</dbReference>
<dbReference type="Pfam" id="PF07729">
    <property type="entry name" value="FCD"/>
    <property type="match status" value="1"/>
</dbReference>
<evidence type="ECO:0000313" key="5">
    <source>
        <dbReference type="EMBL" id="OIQ76585.1"/>
    </source>
</evidence>
<evidence type="ECO:0000256" key="2">
    <source>
        <dbReference type="ARBA" id="ARBA00023125"/>
    </source>
</evidence>
<dbReference type="SMART" id="SM00895">
    <property type="entry name" value="FCD"/>
    <property type="match status" value="1"/>
</dbReference>
<sequence>MQDDQQAAQLVDFQLVLECGLAARACGELDLDDLATLAHYVEATEVELDPGSFARADAHFHLALATLLGGWRARERQSDLLGKLCLLLPKPPMTVAREQNLAHAQLLQGLASGSIEIAVEAVKRHARCWPASGTAESLEAFLAE</sequence>
<dbReference type="EMBL" id="MLJW01001828">
    <property type="protein sequence ID" value="OIQ76585.1"/>
    <property type="molecule type" value="Genomic_DNA"/>
</dbReference>
<dbReference type="InterPro" id="IPR008920">
    <property type="entry name" value="TF_FadR/GntR_C"/>
</dbReference>